<evidence type="ECO:0000256" key="1">
    <source>
        <dbReference type="SAM" id="MobiDB-lite"/>
    </source>
</evidence>
<name>A0A1I3V1J5_9GAMM</name>
<evidence type="ECO:0000313" key="3">
    <source>
        <dbReference type="EMBL" id="SFJ88803.1"/>
    </source>
</evidence>
<feature type="domain" description="Bacterial Ig-like" evidence="2">
    <location>
        <begin position="251"/>
        <end position="309"/>
    </location>
</feature>
<evidence type="ECO:0000313" key="4">
    <source>
        <dbReference type="Proteomes" id="UP000198841"/>
    </source>
</evidence>
<accession>A0A1I3V1J5</accession>
<dbReference type="RefSeq" id="WP_008103385.1">
    <property type="nucleotide sequence ID" value="NZ_FOSD01000003.1"/>
</dbReference>
<feature type="compositionally biased region" description="Polar residues" evidence="1">
    <location>
        <begin position="108"/>
        <end position="120"/>
    </location>
</feature>
<feature type="region of interest" description="Disordered" evidence="1">
    <location>
        <begin position="105"/>
        <end position="128"/>
    </location>
</feature>
<feature type="domain" description="Bacterial Ig-like" evidence="2">
    <location>
        <begin position="646"/>
        <end position="729"/>
    </location>
</feature>
<comment type="caution">
    <text evidence="3">The sequence shown here is derived from an EMBL/GenBank/DDBJ whole genome shotgun (WGS) entry which is preliminary data.</text>
</comment>
<feature type="domain" description="Bacterial Ig-like" evidence="2">
    <location>
        <begin position="855"/>
        <end position="947"/>
    </location>
</feature>
<organism evidence="3 4">
    <name type="scientific">Candidatus Pantoea symbiotica</name>
    <dbReference type="NCBI Taxonomy" id="1884370"/>
    <lineage>
        <taxon>Bacteria</taxon>
        <taxon>Pseudomonadati</taxon>
        <taxon>Pseudomonadota</taxon>
        <taxon>Gammaproteobacteria</taxon>
        <taxon>Enterobacterales</taxon>
        <taxon>Erwiniaceae</taxon>
        <taxon>Pantoea</taxon>
    </lineage>
</organism>
<feature type="domain" description="Bacterial Ig-like" evidence="2">
    <location>
        <begin position="110"/>
        <end position="193"/>
    </location>
</feature>
<dbReference type="NCBIfam" id="NF033510">
    <property type="entry name" value="Ca_tandemer"/>
    <property type="match status" value="4"/>
</dbReference>
<dbReference type="Gene3D" id="2.60.40.10">
    <property type="entry name" value="Immunoglobulins"/>
    <property type="match status" value="7"/>
</dbReference>
<keyword evidence="4" id="KW-1185">Reference proteome</keyword>
<gene>
    <name evidence="3" type="ORF">SAMN05518863_103222</name>
</gene>
<feature type="domain" description="Bacterial Ig-like" evidence="2">
    <location>
        <begin position="542"/>
        <end position="619"/>
    </location>
</feature>
<sequence>MANNSINEISNVNYIYTKDTDFKWTDRKALDAKGGVAEIIIDGVTYTTPISAEGLWSFTPPGGWAEGLHTLQVIIIDKATNRGEIGTYIVSVDKSAPAQPEIWRAVDNTGSDKGNLTPGDSSDERKPVLSGVAEPNSIVYLYDNTGTTPIASVKTNSMGAWTITPELSNGEHSLTVTAKDANGNESVKSPAFKLSIASGNVVFADSDAVEASHAVVAPVDIGTFAQNDGAVAPTYVPRNIINPYGENAEPNVMVQVILNNVIYTTMTTSDGKWTLPSIEIADGTYFYQIRYVDRAGNWGTAKQQILVVDGTAPEAPQIMRVVDNEGTLDYLSSNQYTNDTTPTLSGVAQPGSMVYIYGNGADPIGTVKAGDDGRWTFEPTLTADGTYVFSAQYMDRFKNPSAKSDNFIINLDSSVPRNPSLGEVYDDEGRYQGPLKSGDTTDDKTPKLSGIADSGSLVRIWDGNEIIASVVAGPRGEWSIELDLADGEHSLRVDAQSKGGNTSGKTEEFKLIVDPNILPPGKIDEIVANNGDTEIPLIDGDSTNDTTPLLRGAGNEGDIIHIIDNGVEVGTAVVDDKGKWEFELPASADGDGEHSLVVEVESGGKRSPGSDPIKIIVDTMPPTKPTTPEIIDNVGDNPGPVLPGEAIDDPRPEFNGGDADKGDTVEVIVRDENGNETVIGTAIVGEGGKWIVKPTDPIPDGEYEVIVVITDPAGNSSEESDPIKVIIDTKVPDALEAFELHDDVGPVKDLIKDGDMTDDTKPTLKGKGVDGTTVIIYDNGDEIGRVKVANGEWEFETPALPEGSHKITAQPESVSGVKGPVSGGISFTVDTTAPTTGTFDGVYKDNTNREELVGEDASINDNTLIMKGTGTNGDIAVLYGTYHIKDGNDKIIDTITLELGKATIANGAWKIETEELADQKYTFSVGIRDVAGNEAKLANEFNIEVDTTPPGPPDIGGLFSIAGLNEGLMNMSLNDIMSQGNDSLFIDNGKTQMIVSEKAGEDLKLEDILPKGEEVSNWSQANGTVTVAGVEYNVYQNNGGDAEVMVPQHLMQEQQH</sequence>
<dbReference type="InterPro" id="IPR013783">
    <property type="entry name" value="Ig-like_fold"/>
</dbReference>
<dbReference type="Pfam" id="PF19077">
    <property type="entry name" value="Big_13"/>
    <property type="match status" value="8"/>
</dbReference>
<feature type="domain" description="Bacterial Ig-like" evidence="2">
    <location>
        <begin position="332"/>
        <end position="409"/>
    </location>
</feature>
<dbReference type="Proteomes" id="UP000198841">
    <property type="component" value="Unassembled WGS sequence"/>
</dbReference>
<protein>
    <submittedName>
        <fullName evidence="3">Ig-like domain (Group 3)</fullName>
    </submittedName>
</protein>
<evidence type="ECO:0000259" key="2">
    <source>
        <dbReference type="Pfam" id="PF19077"/>
    </source>
</evidence>
<proteinExistence type="predicted"/>
<feature type="domain" description="Bacterial Ig-like" evidence="2">
    <location>
        <begin position="437"/>
        <end position="514"/>
    </location>
</feature>
<dbReference type="InterPro" id="IPR044016">
    <property type="entry name" value="Big_13"/>
</dbReference>
<reference evidence="3 4" key="1">
    <citation type="submission" date="2016-10" db="EMBL/GenBank/DDBJ databases">
        <authorList>
            <person name="Varghese N."/>
            <person name="Submissions S."/>
        </authorList>
    </citation>
    <scope>NUCLEOTIDE SEQUENCE [LARGE SCALE GENOMIC DNA]</scope>
    <source>
        <strain evidence="3 4">YR512</strain>
    </source>
</reference>
<dbReference type="Gene3D" id="3.30.420.430">
    <property type="match status" value="2"/>
</dbReference>
<dbReference type="EMBL" id="FOSD01000003">
    <property type="protein sequence ID" value="SFJ88803.1"/>
    <property type="molecule type" value="Genomic_DNA"/>
</dbReference>
<feature type="domain" description="Bacterial Ig-like" evidence="2">
    <location>
        <begin position="755"/>
        <end position="831"/>
    </location>
</feature>
<feature type="region of interest" description="Disordered" evidence="1">
    <location>
        <begin position="419"/>
        <end position="445"/>
    </location>
</feature>